<keyword evidence="2" id="KW-1185">Reference proteome</keyword>
<organism evidence="1 2">
    <name type="scientific">Racocetra persica</name>
    <dbReference type="NCBI Taxonomy" id="160502"/>
    <lineage>
        <taxon>Eukaryota</taxon>
        <taxon>Fungi</taxon>
        <taxon>Fungi incertae sedis</taxon>
        <taxon>Mucoromycota</taxon>
        <taxon>Glomeromycotina</taxon>
        <taxon>Glomeromycetes</taxon>
        <taxon>Diversisporales</taxon>
        <taxon>Gigasporaceae</taxon>
        <taxon>Racocetra</taxon>
    </lineage>
</organism>
<accession>A0ACA9S057</accession>
<feature type="non-terminal residue" evidence="1">
    <location>
        <position position="244"/>
    </location>
</feature>
<dbReference type="Proteomes" id="UP000789920">
    <property type="component" value="Unassembled WGS sequence"/>
</dbReference>
<reference evidence="1" key="1">
    <citation type="submission" date="2021-06" db="EMBL/GenBank/DDBJ databases">
        <authorList>
            <person name="Kallberg Y."/>
            <person name="Tangrot J."/>
            <person name="Rosling A."/>
        </authorList>
    </citation>
    <scope>NUCLEOTIDE SEQUENCE</scope>
    <source>
        <strain evidence="1">MA461A</strain>
    </source>
</reference>
<proteinExistence type="predicted"/>
<gene>
    <name evidence="1" type="ORF">RPERSI_LOCUS25342</name>
</gene>
<name>A0ACA9S057_9GLOM</name>
<sequence>IRQRENFSRTFRVIKSYLGDQALDRTIVAFTNLTKKQTEYPQFQETLPRNAGTFDFSTFNEIRNAEDREAEARNAAGAGCFKLDTEVMLINRKVVPMSSVRVGDQVCCGAINGTLKFSKVYLIAHRSFEAETIFLKVEFRALDGTEGNLENLMRSERYPRLQVLIGTRLLQAYVLTCTRETHEGYIALFTMSGTIVANNVLCSCYAVCPPYQKIIHFLLFPLRLSAKVYTSNNEKYTSNNGEVH</sequence>
<evidence type="ECO:0000313" key="2">
    <source>
        <dbReference type="Proteomes" id="UP000789920"/>
    </source>
</evidence>
<protein>
    <submittedName>
        <fullName evidence="1">13726_t:CDS:1</fullName>
    </submittedName>
</protein>
<dbReference type="EMBL" id="CAJVQC010083573">
    <property type="protein sequence ID" value="CAG8820380.1"/>
    <property type="molecule type" value="Genomic_DNA"/>
</dbReference>
<feature type="non-terminal residue" evidence="1">
    <location>
        <position position="1"/>
    </location>
</feature>
<evidence type="ECO:0000313" key="1">
    <source>
        <dbReference type="EMBL" id="CAG8820380.1"/>
    </source>
</evidence>
<comment type="caution">
    <text evidence="1">The sequence shown here is derived from an EMBL/GenBank/DDBJ whole genome shotgun (WGS) entry which is preliminary data.</text>
</comment>